<proteinExistence type="predicted"/>
<feature type="region of interest" description="Disordered" evidence="1">
    <location>
        <begin position="255"/>
        <end position="312"/>
    </location>
</feature>
<organism evidence="2 3">
    <name type="scientific">Seminavis robusta</name>
    <dbReference type="NCBI Taxonomy" id="568900"/>
    <lineage>
        <taxon>Eukaryota</taxon>
        <taxon>Sar</taxon>
        <taxon>Stramenopiles</taxon>
        <taxon>Ochrophyta</taxon>
        <taxon>Bacillariophyta</taxon>
        <taxon>Bacillariophyceae</taxon>
        <taxon>Bacillariophycidae</taxon>
        <taxon>Naviculales</taxon>
        <taxon>Naviculaceae</taxon>
        <taxon>Seminavis</taxon>
    </lineage>
</organism>
<feature type="compositionally biased region" description="Acidic residues" evidence="1">
    <location>
        <begin position="417"/>
        <end position="454"/>
    </location>
</feature>
<feature type="region of interest" description="Disordered" evidence="1">
    <location>
        <begin position="766"/>
        <end position="795"/>
    </location>
</feature>
<reference evidence="2" key="1">
    <citation type="submission" date="2020-06" db="EMBL/GenBank/DDBJ databases">
        <authorList>
            <consortium name="Plant Systems Biology data submission"/>
        </authorList>
    </citation>
    <scope>NUCLEOTIDE SEQUENCE</scope>
    <source>
        <strain evidence="2">D6</strain>
    </source>
</reference>
<feature type="compositionally biased region" description="Low complexity" evidence="1">
    <location>
        <begin position="781"/>
        <end position="794"/>
    </location>
</feature>
<feature type="compositionally biased region" description="Basic and acidic residues" evidence="1">
    <location>
        <begin position="400"/>
        <end position="409"/>
    </location>
</feature>
<evidence type="ECO:0000313" key="2">
    <source>
        <dbReference type="EMBL" id="CAB9521957.1"/>
    </source>
</evidence>
<name>A0A9N8EIZ5_9STRA</name>
<comment type="caution">
    <text evidence="2">The sequence shown here is derived from an EMBL/GenBank/DDBJ whole genome shotgun (WGS) entry which is preliminary data.</text>
</comment>
<feature type="compositionally biased region" description="Polar residues" evidence="1">
    <location>
        <begin position="181"/>
        <end position="196"/>
    </location>
</feature>
<feature type="region of interest" description="Disordered" evidence="1">
    <location>
        <begin position="381"/>
        <end position="458"/>
    </location>
</feature>
<dbReference type="AlphaFoldDB" id="A0A9N8EIZ5"/>
<feature type="compositionally biased region" description="Low complexity" evidence="1">
    <location>
        <begin position="201"/>
        <end position="214"/>
    </location>
</feature>
<dbReference type="EMBL" id="CAICTM010001251">
    <property type="protein sequence ID" value="CAB9521957.1"/>
    <property type="molecule type" value="Genomic_DNA"/>
</dbReference>
<dbReference type="Proteomes" id="UP001153069">
    <property type="component" value="Unassembled WGS sequence"/>
</dbReference>
<accession>A0A9N8EIZ5</accession>
<feature type="compositionally biased region" description="Acidic residues" evidence="1">
    <location>
        <begin position="14"/>
        <end position="27"/>
    </location>
</feature>
<feature type="region of interest" description="Disordered" evidence="1">
    <location>
        <begin position="1"/>
        <end position="95"/>
    </location>
</feature>
<gene>
    <name evidence="2" type="ORF">SEMRO_1253_G256370.1</name>
</gene>
<evidence type="ECO:0000256" key="1">
    <source>
        <dbReference type="SAM" id="MobiDB-lite"/>
    </source>
</evidence>
<evidence type="ECO:0000313" key="3">
    <source>
        <dbReference type="Proteomes" id="UP001153069"/>
    </source>
</evidence>
<protein>
    <submittedName>
        <fullName evidence="2">Uncharacterized protein</fullName>
    </submittedName>
</protein>
<keyword evidence="3" id="KW-1185">Reference proteome</keyword>
<sequence>MLQRLFESLRDEEAQLELEDQEQDDHDNDNATSRPTADLAETVLLDASEEDYDAHMTPFFASRGNTIRTTPTPPTHDMQQGGDTTSSSVSTSSTGTMEMELQLQMQMEQASLARSVDSQQYEYRLPNGNGNQGNADLLGSKRYSYTPNPLLQDPALDQHLRDSARSFSMLHAMEEEVSLTSDLSVSMRSTPSQQIPDDSLRSTNTNNSTNQDQTLPPPPPLQVARELVVVPPVPKPMTMSTSSETKQRSVRFAPLEVVLDSPHTTPTDSDTTTSDDDDDETTVRSGAVGKREPVLTDQENHDEELGNTNGWDTVGEFGLSDALQSFQCQPVNSVDVDDFEQEAEEMNSEEPLDNALLVLTNEDDGDNLFDQVQEAVPLDTSLVTNDGDSCANDDDDDDGVLDKKLDMSDATHTTFLLEDDDDDDAEQDMEDEQTETNNDDSEWEDEPEDEEEGQVTDTTTMRERLMALFPWLRKRGFVLDDDASLESSRLRDEEVVVRPPADVNSISASKDMTLLPMHGATADTWTDDRNETSRDELAMKSCCRLTFCQMLVVAFVIAVATTVTTLLWETRRSSPSSQGAKPLHPPLSATDMCNSDVDEIKEGKLDLTITNVPFDQVYAKQRELETLFQMAYNDASGMCEGPYDRVLQGAFIRDIASDGSSMIQIGWAAMASCNGCPDYEPLFAREFGVDGRQFLLKFYDFFNRYLPGILDAPESQIVFMASITIDNGEADQVIDFLPRQTQVPSPVTPSVPSALPTPVFSSHPTETPFVASPSSVPTGNPSSLPTLSPSSSPTEAKRQAIFDIVPVSPTSSPTAENSVGTITNLALWDLSRNAVVEGYENLQDGFVLQRSLLPTSFTFMAETSSEETDGVHFRIYGDDKVKIMHAAVEKPYTFSIDPSLGARWNFDPSETTYLVEARSFVYDWDEGLPIVGSRRILEFHITE</sequence>
<feature type="compositionally biased region" description="Low complexity" evidence="1">
    <location>
        <begin position="84"/>
        <end position="95"/>
    </location>
</feature>
<feature type="region of interest" description="Disordered" evidence="1">
    <location>
        <begin position="181"/>
        <end position="220"/>
    </location>
</feature>
<feature type="compositionally biased region" description="Low complexity" evidence="1">
    <location>
        <begin position="260"/>
        <end position="272"/>
    </location>
</feature>